<feature type="domain" description="Yeast cell wall synthesis Kre9/Knh1-like N-terminal" evidence="4">
    <location>
        <begin position="29"/>
        <end position="123"/>
    </location>
</feature>
<dbReference type="PANTHER" id="PTHR40633:SF1">
    <property type="entry name" value="GPI ANCHORED SERINE-THREONINE RICH PROTEIN (AFU_ORTHOLOGUE AFUA_1G03630)"/>
    <property type="match status" value="1"/>
</dbReference>
<dbReference type="Proteomes" id="UP001230504">
    <property type="component" value="Unassembled WGS sequence"/>
</dbReference>
<feature type="signal peptide" evidence="3">
    <location>
        <begin position="1"/>
        <end position="19"/>
    </location>
</feature>
<evidence type="ECO:0000256" key="2">
    <source>
        <dbReference type="SAM" id="MobiDB-lite"/>
    </source>
</evidence>
<dbReference type="RefSeq" id="XP_060420982.1">
    <property type="nucleotide sequence ID" value="XM_060559633.1"/>
</dbReference>
<evidence type="ECO:0000256" key="3">
    <source>
        <dbReference type="SAM" id="SignalP"/>
    </source>
</evidence>
<protein>
    <submittedName>
        <fullName evidence="5">Ser-Thr-rich glycosyl-phosphatidyl-inositol-anchored membrane family-domain-containing protein</fullName>
    </submittedName>
</protein>
<dbReference type="AlphaFoldDB" id="A0AAD8VCW2"/>
<accession>A0AAD8VCW2</accession>
<evidence type="ECO:0000256" key="1">
    <source>
        <dbReference type="ARBA" id="ARBA00022729"/>
    </source>
</evidence>
<keyword evidence="6" id="KW-1185">Reference proteome</keyword>
<feature type="chain" id="PRO_5041944355" evidence="3">
    <location>
        <begin position="20"/>
        <end position="248"/>
    </location>
</feature>
<comment type="caution">
    <text evidence="5">The sequence shown here is derived from an EMBL/GenBank/DDBJ whole genome shotgun (WGS) entry which is preliminary data.</text>
</comment>
<dbReference type="InterPro" id="IPR018466">
    <property type="entry name" value="Kre9/Knh1-like_N"/>
</dbReference>
<dbReference type="Pfam" id="PF10342">
    <property type="entry name" value="Kre9_KNH"/>
    <property type="match status" value="1"/>
</dbReference>
<evidence type="ECO:0000313" key="5">
    <source>
        <dbReference type="EMBL" id="KAK1600486.1"/>
    </source>
</evidence>
<organism evidence="5 6">
    <name type="scientific">Colletotrichum navitas</name>
    <dbReference type="NCBI Taxonomy" id="681940"/>
    <lineage>
        <taxon>Eukaryota</taxon>
        <taxon>Fungi</taxon>
        <taxon>Dikarya</taxon>
        <taxon>Ascomycota</taxon>
        <taxon>Pezizomycotina</taxon>
        <taxon>Sordariomycetes</taxon>
        <taxon>Hypocreomycetidae</taxon>
        <taxon>Glomerellales</taxon>
        <taxon>Glomerellaceae</taxon>
        <taxon>Colletotrichum</taxon>
        <taxon>Colletotrichum graminicola species complex</taxon>
    </lineage>
</organism>
<dbReference type="PANTHER" id="PTHR40633">
    <property type="entry name" value="MATRIX PROTEIN, PUTATIVE (AFU_ORTHOLOGUE AFUA_8G05410)-RELATED"/>
    <property type="match status" value="1"/>
</dbReference>
<sequence>MQFKISAAAFLAFAASALAQNPNFDPVYKPTSNQKVNAGTSLTIEWDAPDAFKDVTVSLSLIGGPTQGGQVPLLDIVSGIPNSAKTYTWAIPSNLGKDAFYGLVIKSEANPSVDFQYSNPFHIVAAEGGSTGTTTVLATSGTATVTLSANTASVSATSAAPVSESAIANSSTAAPTTPVTTAAATTLTSATRPASNRTATGTATPTAAGTATGTTTSAIATVTGSDASAKAHAGIFAILGGLAVAALL</sequence>
<dbReference type="GeneID" id="85443873"/>
<feature type="region of interest" description="Disordered" evidence="2">
    <location>
        <begin position="190"/>
        <end position="211"/>
    </location>
</feature>
<keyword evidence="1 3" id="KW-0732">Signal</keyword>
<dbReference type="InterPro" id="IPR052982">
    <property type="entry name" value="SRP1/TIP1-like"/>
</dbReference>
<dbReference type="EMBL" id="JAHLJV010000001">
    <property type="protein sequence ID" value="KAK1600486.1"/>
    <property type="molecule type" value="Genomic_DNA"/>
</dbReference>
<gene>
    <name evidence="5" type="ORF">LY79DRAFT_574786</name>
</gene>
<evidence type="ECO:0000313" key="6">
    <source>
        <dbReference type="Proteomes" id="UP001230504"/>
    </source>
</evidence>
<evidence type="ECO:0000259" key="4">
    <source>
        <dbReference type="Pfam" id="PF10342"/>
    </source>
</evidence>
<name>A0AAD8VCW2_9PEZI</name>
<reference evidence="5" key="1">
    <citation type="submission" date="2021-06" db="EMBL/GenBank/DDBJ databases">
        <title>Comparative genomics, transcriptomics and evolutionary studies reveal genomic signatures of adaptation to plant cell wall in hemibiotrophic fungi.</title>
        <authorList>
            <consortium name="DOE Joint Genome Institute"/>
            <person name="Baroncelli R."/>
            <person name="Diaz J.F."/>
            <person name="Benocci T."/>
            <person name="Peng M."/>
            <person name="Battaglia E."/>
            <person name="Haridas S."/>
            <person name="Andreopoulos W."/>
            <person name="Labutti K."/>
            <person name="Pangilinan J."/>
            <person name="Floch G.L."/>
            <person name="Makela M.R."/>
            <person name="Henrissat B."/>
            <person name="Grigoriev I.V."/>
            <person name="Crouch J.A."/>
            <person name="De Vries R.P."/>
            <person name="Sukno S.A."/>
            <person name="Thon M.R."/>
        </authorList>
    </citation>
    <scope>NUCLEOTIDE SEQUENCE</scope>
    <source>
        <strain evidence="5">CBS 125086</strain>
    </source>
</reference>
<proteinExistence type="predicted"/>